<evidence type="ECO:0000256" key="4">
    <source>
        <dbReference type="ARBA" id="ARBA00022670"/>
    </source>
</evidence>
<dbReference type="RefSeq" id="WP_022002226.1">
    <property type="nucleotide sequence ID" value="NZ_AP031432.1"/>
</dbReference>
<dbReference type="EMBL" id="PYLQ01000009">
    <property type="protein sequence ID" value="PST40935.1"/>
    <property type="molecule type" value="Genomic_DNA"/>
</dbReference>
<name>A0A2T3G060_9FIRM</name>
<keyword evidence="5 12" id="KW-0812">Transmembrane</keyword>
<dbReference type="GO" id="GO:0046872">
    <property type="term" value="F:metal ion binding"/>
    <property type="evidence" value="ECO:0007669"/>
    <property type="project" value="UniProtKB-KW"/>
</dbReference>
<evidence type="ECO:0000256" key="5">
    <source>
        <dbReference type="ARBA" id="ARBA00022692"/>
    </source>
</evidence>
<evidence type="ECO:0000313" key="14">
    <source>
        <dbReference type="EMBL" id="MCB8562828.1"/>
    </source>
</evidence>
<dbReference type="EMBL" id="JAJDKQ010000032">
    <property type="protein sequence ID" value="MCB8562828.1"/>
    <property type="molecule type" value="Genomic_DNA"/>
</dbReference>
<evidence type="ECO:0000313" key="16">
    <source>
        <dbReference type="Proteomes" id="UP000240974"/>
    </source>
</evidence>
<evidence type="ECO:0000256" key="1">
    <source>
        <dbReference type="ARBA" id="ARBA00001947"/>
    </source>
</evidence>
<comment type="subcellular location">
    <subcellularLocation>
        <location evidence="2">Membrane</location>
        <topology evidence="2">Multi-pass membrane protein</topology>
    </subcellularLocation>
</comment>
<feature type="transmembrane region" description="Helical" evidence="12">
    <location>
        <begin position="73"/>
        <end position="93"/>
    </location>
</feature>
<reference evidence="14" key="2">
    <citation type="submission" date="2021-10" db="EMBL/GenBank/DDBJ databases">
        <title>Collection of gut derived symbiotic bacterial strains cultured from healthy donors.</title>
        <authorList>
            <person name="Lin H."/>
            <person name="Littmann E."/>
            <person name="Kohout C."/>
            <person name="Pamer E.G."/>
        </authorList>
    </citation>
    <scope>NUCLEOTIDE SEQUENCE</scope>
    <source>
        <strain evidence="14">DFI.5.2</strain>
    </source>
</reference>
<evidence type="ECO:0000256" key="8">
    <source>
        <dbReference type="ARBA" id="ARBA00022833"/>
    </source>
</evidence>
<dbReference type="PANTHER" id="PTHR39188:SF3">
    <property type="entry name" value="STAGE IV SPORULATION PROTEIN FB"/>
    <property type="match status" value="1"/>
</dbReference>
<evidence type="ECO:0000313" key="15">
    <source>
        <dbReference type="EMBL" id="PST40935.1"/>
    </source>
</evidence>
<evidence type="ECO:0000256" key="9">
    <source>
        <dbReference type="ARBA" id="ARBA00022989"/>
    </source>
</evidence>
<dbReference type="PANTHER" id="PTHR39188">
    <property type="entry name" value="MEMBRANE-ASSOCIATED ZINC METALLOPROTEASE M50B"/>
    <property type="match status" value="1"/>
</dbReference>
<dbReference type="Proteomes" id="UP001197827">
    <property type="component" value="Unassembled WGS sequence"/>
</dbReference>
<keyword evidence="11 12" id="KW-0472">Membrane</keyword>
<sequence length="234" mass="28248">MKIHPLTYLYLFLAFISRSSYYVAFLLFSILHEIGHYLVALYFSFEIEKIMILPFGAFLLLKDLGKHYVYEEIGMLLCGPFINLICFIFFLFIKEPLLAKINIYILIFNLLPVYPLDGSKLLLLFLSYFIDYQKAMQIQIKVSLLFICILWIITKQIGRKIILGYLFYQVILYLKNYRLIYMETLMSDHLSKKRVKINKHLEYFRPYQNIYHFHQRFYDFDTIKIYLIKSKKSH</sequence>
<evidence type="ECO:0000256" key="10">
    <source>
        <dbReference type="ARBA" id="ARBA00023049"/>
    </source>
</evidence>
<evidence type="ECO:0000256" key="7">
    <source>
        <dbReference type="ARBA" id="ARBA00022801"/>
    </source>
</evidence>
<reference evidence="15 16" key="1">
    <citation type="journal article" date="2019" name="Int. J. Syst. Evol. Microbiol.">
        <title>Faecalibacillus intestinalis gen. nov., sp. nov. and Faecalibacillus faecis sp. nov., isolated from human faeces.</title>
        <authorList>
            <person name="Seo B."/>
            <person name="Jeon K."/>
            <person name="Baek I."/>
            <person name="Lee Y.M."/>
            <person name="Baek K."/>
            <person name="Ko G."/>
        </authorList>
    </citation>
    <scope>NUCLEOTIDE SEQUENCE [LARGE SCALE GENOMIC DNA]</scope>
    <source>
        <strain evidence="15 16">SNUG30099</strain>
    </source>
</reference>
<feature type="transmembrane region" description="Helical" evidence="12">
    <location>
        <begin position="6"/>
        <end position="28"/>
    </location>
</feature>
<dbReference type="Pfam" id="PF02163">
    <property type="entry name" value="Peptidase_M50"/>
    <property type="match status" value="1"/>
</dbReference>
<proteinExistence type="inferred from homology"/>
<feature type="domain" description="Peptidase M50" evidence="13">
    <location>
        <begin position="22"/>
        <end position="93"/>
    </location>
</feature>
<accession>A0A2T3G060</accession>
<gene>
    <name evidence="15" type="ORF">C7U54_07930</name>
    <name evidence="14" type="ORF">LJD74_12625</name>
</gene>
<evidence type="ECO:0000256" key="2">
    <source>
        <dbReference type="ARBA" id="ARBA00004141"/>
    </source>
</evidence>
<keyword evidence="4" id="KW-0645">Protease</keyword>
<evidence type="ECO:0000256" key="3">
    <source>
        <dbReference type="ARBA" id="ARBA00007931"/>
    </source>
</evidence>
<keyword evidence="6" id="KW-0479">Metal-binding</keyword>
<keyword evidence="16" id="KW-1185">Reference proteome</keyword>
<evidence type="ECO:0000256" key="11">
    <source>
        <dbReference type="ARBA" id="ARBA00023136"/>
    </source>
</evidence>
<evidence type="ECO:0000256" key="6">
    <source>
        <dbReference type="ARBA" id="ARBA00022723"/>
    </source>
</evidence>
<dbReference type="GO" id="GO:0008237">
    <property type="term" value="F:metallopeptidase activity"/>
    <property type="evidence" value="ECO:0007669"/>
    <property type="project" value="UniProtKB-KW"/>
</dbReference>
<feature type="transmembrane region" description="Helical" evidence="12">
    <location>
        <begin position="40"/>
        <end position="61"/>
    </location>
</feature>
<comment type="cofactor">
    <cofactor evidence="1">
        <name>Zn(2+)</name>
        <dbReference type="ChEBI" id="CHEBI:29105"/>
    </cofactor>
</comment>
<keyword evidence="7" id="KW-0378">Hydrolase</keyword>
<dbReference type="GO" id="GO:0006508">
    <property type="term" value="P:proteolysis"/>
    <property type="evidence" value="ECO:0007669"/>
    <property type="project" value="UniProtKB-KW"/>
</dbReference>
<comment type="caution">
    <text evidence="15">The sequence shown here is derived from an EMBL/GenBank/DDBJ whole genome shotgun (WGS) entry which is preliminary data.</text>
</comment>
<dbReference type="InterPro" id="IPR008915">
    <property type="entry name" value="Peptidase_M50"/>
</dbReference>
<feature type="transmembrane region" description="Helical" evidence="12">
    <location>
        <begin position="136"/>
        <end position="153"/>
    </location>
</feature>
<dbReference type="AlphaFoldDB" id="A0A2T3G060"/>
<keyword evidence="8" id="KW-0862">Zinc</keyword>
<comment type="similarity">
    <text evidence="3">Belongs to the peptidase M50B family.</text>
</comment>
<evidence type="ECO:0000256" key="12">
    <source>
        <dbReference type="SAM" id="Phobius"/>
    </source>
</evidence>
<organism evidence="15 16">
    <name type="scientific">Faecalibacillus intestinalis</name>
    <dbReference type="NCBI Taxonomy" id="1982626"/>
    <lineage>
        <taxon>Bacteria</taxon>
        <taxon>Bacillati</taxon>
        <taxon>Bacillota</taxon>
        <taxon>Erysipelotrichia</taxon>
        <taxon>Erysipelotrichales</taxon>
        <taxon>Coprobacillaceae</taxon>
        <taxon>Faecalibacillus</taxon>
    </lineage>
</organism>
<protein>
    <recommendedName>
        <fullName evidence="13">Peptidase M50 domain-containing protein</fullName>
    </recommendedName>
</protein>
<evidence type="ECO:0000259" key="13">
    <source>
        <dbReference type="Pfam" id="PF02163"/>
    </source>
</evidence>
<dbReference type="GO" id="GO:0016020">
    <property type="term" value="C:membrane"/>
    <property type="evidence" value="ECO:0007669"/>
    <property type="project" value="UniProtKB-SubCell"/>
</dbReference>
<dbReference type="Proteomes" id="UP000240974">
    <property type="component" value="Unassembled WGS sequence"/>
</dbReference>
<keyword evidence="9 12" id="KW-1133">Transmembrane helix</keyword>
<keyword evidence="10" id="KW-0482">Metalloprotease</keyword>